<dbReference type="AlphaFoldDB" id="A0A1A7NUG7"/>
<sequence length="248" mass="28837">MSRYARIIEGIFFDKYKQDDIKVEFLREDIIEKAKALNISLPKNLGDVIYSFKFRNELPCSIKATSKDNKEWVIKNIGKSIYCFELVEYARVIPDQMLHTITIPDATPQIVKEFSFNDEQALLTKVRYNRLIDLFSGVVCYSLQNHLRTFIPDVGQIETDEIYIGIDKKGNKYVFPVQAKGGTDEIGIVQIEQDFLLCEYKYEDLICIPIAVQFIDSNKIAMFSFVRESKQIKKLEEKHYLLVCENDS</sequence>
<keyword evidence="1" id="KW-0255">Endonuclease</keyword>
<evidence type="ECO:0000313" key="2">
    <source>
        <dbReference type="Proteomes" id="UP000243558"/>
    </source>
</evidence>
<keyword evidence="2" id="KW-1185">Reference proteome</keyword>
<keyword evidence="1" id="KW-0540">Nuclease</keyword>
<accession>A0A1A7NUG7</accession>
<organism evidence="1 2">
    <name type="scientific">Gallibacterium genomosp. 3</name>
    <dbReference type="NCBI Taxonomy" id="505345"/>
    <lineage>
        <taxon>Bacteria</taxon>
        <taxon>Pseudomonadati</taxon>
        <taxon>Pseudomonadota</taxon>
        <taxon>Gammaproteobacteria</taxon>
        <taxon>Pasteurellales</taxon>
        <taxon>Pasteurellaceae</taxon>
        <taxon>Gallibacterium</taxon>
    </lineage>
</organism>
<gene>
    <name evidence="1" type="ORF">QV01_03025</name>
</gene>
<dbReference type="EMBL" id="JTJM01000010">
    <property type="protein sequence ID" value="OBW93328.1"/>
    <property type="molecule type" value="Genomic_DNA"/>
</dbReference>
<dbReference type="OrthoDB" id="571745at2"/>
<comment type="caution">
    <text evidence="1">The sequence shown here is derived from an EMBL/GenBank/DDBJ whole genome shotgun (WGS) entry which is preliminary data.</text>
</comment>
<dbReference type="GO" id="GO:0004519">
    <property type="term" value="F:endonuclease activity"/>
    <property type="evidence" value="ECO:0007669"/>
    <property type="project" value="UniProtKB-KW"/>
</dbReference>
<keyword evidence="1" id="KW-0378">Hydrolase</keyword>
<protein>
    <submittedName>
        <fullName evidence="1">Endonuclease</fullName>
    </submittedName>
</protein>
<name>A0A1A7NUG7_9PAST</name>
<dbReference type="Proteomes" id="UP000243558">
    <property type="component" value="Unassembled WGS sequence"/>
</dbReference>
<proteinExistence type="predicted"/>
<evidence type="ECO:0000313" key="1">
    <source>
        <dbReference type="EMBL" id="OBW93328.1"/>
    </source>
</evidence>
<reference evidence="1 2" key="1">
    <citation type="submission" date="2014-11" db="EMBL/GenBank/DDBJ databases">
        <title>Pan-genome of Gallibacterium spp.</title>
        <authorList>
            <person name="Kudirkiene E."/>
            <person name="Bojesen A.M."/>
        </authorList>
    </citation>
    <scope>NUCLEOTIDE SEQUENCE [LARGE SCALE GENOMIC DNA]</scope>
    <source>
        <strain evidence="1 2">F151</strain>
    </source>
</reference>
<dbReference type="RefSeq" id="WP_065238895.1">
    <property type="nucleotide sequence ID" value="NZ_JTJM01000010.1"/>
</dbReference>